<evidence type="ECO:0000313" key="2">
    <source>
        <dbReference type="Proteomes" id="UP001152747"/>
    </source>
</evidence>
<evidence type="ECO:0000313" key="1">
    <source>
        <dbReference type="EMBL" id="CAI5453758.1"/>
    </source>
</evidence>
<accession>A0A9P1N799</accession>
<dbReference type="Proteomes" id="UP001152747">
    <property type="component" value="Unassembled WGS sequence"/>
</dbReference>
<reference evidence="1" key="1">
    <citation type="submission" date="2022-11" db="EMBL/GenBank/DDBJ databases">
        <authorList>
            <person name="Kikuchi T."/>
        </authorList>
    </citation>
    <scope>NUCLEOTIDE SEQUENCE</scope>
    <source>
        <strain evidence="1">PS1010</strain>
    </source>
</reference>
<keyword evidence="2" id="KW-1185">Reference proteome</keyword>
<protein>
    <submittedName>
        <fullName evidence="1">Uncharacterized protein</fullName>
    </submittedName>
</protein>
<organism evidence="1 2">
    <name type="scientific">Caenorhabditis angaria</name>
    <dbReference type="NCBI Taxonomy" id="860376"/>
    <lineage>
        <taxon>Eukaryota</taxon>
        <taxon>Metazoa</taxon>
        <taxon>Ecdysozoa</taxon>
        <taxon>Nematoda</taxon>
        <taxon>Chromadorea</taxon>
        <taxon>Rhabditida</taxon>
        <taxon>Rhabditina</taxon>
        <taxon>Rhabditomorpha</taxon>
        <taxon>Rhabditoidea</taxon>
        <taxon>Rhabditidae</taxon>
        <taxon>Peloderinae</taxon>
        <taxon>Caenorhabditis</taxon>
    </lineage>
</organism>
<name>A0A9P1N799_9PELO</name>
<proteinExistence type="predicted"/>
<comment type="caution">
    <text evidence="1">The sequence shown here is derived from an EMBL/GenBank/DDBJ whole genome shotgun (WGS) entry which is preliminary data.</text>
</comment>
<dbReference type="EMBL" id="CANHGI010000005">
    <property type="protein sequence ID" value="CAI5453758.1"/>
    <property type="molecule type" value="Genomic_DNA"/>
</dbReference>
<dbReference type="AlphaFoldDB" id="A0A9P1N799"/>
<gene>
    <name evidence="1" type="ORF">CAMP_LOCUS16395</name>
</gene>
<sequence>MWRDRVPNHAPCTLRLPLQWDCMIYKDATQRNSGICAAGVRQKLQSTISRFAESGKNHEKRLYLSNNNQSPASPTYPRIF</sequence>